<feature type="region of interest" description="Disordered" evidence="1">
    <location>
        <begin position="1"/>
        <end position="23"/>
    </location>
</feature>
<accession>A0AA48M418</accession>
<proteinExistence type="predicted"/>
<feature type="compositionally biased region" description="Basic and acidic residues" evidence="1">
    <location>
        <begin position="1"/>
        <end position="14"/>
    </location>
</feature>
<dbReference type="AlphaFoldDB" id="A0AA48M418"/>
<organism evidence="3">
    <name type="scientific">freshwater sediment metagenome</name>
    <dbReference type="NCBI Taxonomy" id="556182"/>
    <lineage>
        <taxon>unclassified sequences</taxon>
        <taxon>metagenomes</taxon>
        <taxon>ecological metagenomes</taxon>
    </lineage>
</organism>
<evidence type="ECO:0000259" key="2">
    <source>
        <dbReference type="Pfam" id="PF09361"/>
    </source>
</evidence>
<name>A0AA48M418_9ZZZZ</name>
<reference evidence="3" key="1">
    <citation type="submission" date="2023-07" db="EMBL/GenBank/DDBJ databases">
        <authorList>
            <person name="Pelsma A.J. K."/>
        </authorList>
    </citation>
    <scope>NUCLEOTIDE SEQUENCE</scope>
</reference>
<dbReference type="InterPro" id="IPR018968">
    <property type="entry name" value="Phasin"/>
</dbReference>
<evidence type="ECO:0000256" key="1">
    <source>
        <dbReference type="SAM" id="MobiDB-lite"/>
    </source>
</evidence>
<gene>
    <name evidence="3" type="ORF">AMST5_03948</name>
</gene>
<evidence type="ECO:0000313" key="3">
    <source>
        <dbReference type="EMBL" id="CAJ0889263.1"/>
    </source>
</evidence>
<sequence>MATKSKADKSRPDDAGEGALAAAPQETNFAAAAPIETVAVEAAGFEPAPPVAPAPEIADSISTPLAVIEEAVESATEALSASLQFDTSDWSKKSIDLWAENAAAFLDLAEEIGKAKTLEEVLDVQSRFASDRFQAFIRQSQELMDLARRVATFSVAPLYGAQKAA</sequence>
<feature type="domain" description="Phasin" evidence="2">
    <location>
        <begin position="70"/>
        <end position="156"/>
    </location>
</feature>
<protein>
    <recommendedName>
        <fullName evidence="2">Phasin domain-containing protein</fullName>
    </recommendedName>
</protein>
<dbReference type="EMBL" id="OY288114">
    <property type="protein sequence ID" value="CAJ0889263.1"/>
    <property type="molecule type" value="Genomic_DNA"/>
</dbReference>
<dbReference type="Pfam" id="PF09361">
    <property type="entry name" value="Phasin_2"/>
    <property type="match status" value="1"/>
</dbReference>